<protein>
    <submittedName>
        <fullName evidence="1">Uncharacterized protein</fullName>
    </submittedName>
</protein>
<dbReference type="AlphaFoldDB" id="A0A1B8HNV1"/>
<sequence>MDITEKQRREIMKQGVQYARNHLISAYLCNFINCDEKTSANIMALLSHVSSELIDIELMMDDMLSCNQQAEDWIKSIQS</sequence>
<name>A0A1B8HNV1_9GAMM</name>
<keyword evidence="2" id="KW-1185">Reference proteome</keyword>
<dbReference type="Proteomes" id="UP000092377">
    <property type="component" value="Unassembled WGS sequence"/>
</dbReference>
<evidence type="ECO:0000313" key="2">
    <source>
        <dbReference type="Proteomes" id="UP000092377"/>
    </source>
</evidence>
<dbReference type="RefSeq" id="WP_067401530.1">
    <property type="nucleotide sequence ID" value="NZ_LZEY01000012.1"/>
</dbReference>
<accession>A0A1B8HNV1</accession>
<organism evidence="1 2">
    <name type="scientific">Morganella psychrotolerans</name>
    <dbReference type="NCBI Taxonomy" id="368603"/>
    <lineage>
        <taxon>Bacteria</taxon>
        <taxon>Pseudomonadati</taxon>
        <taxon>Pseudomonadota</taxon>
        <taxon>Gammaproteobacteria</taxon>
        <taxon>Enterobacterales</taxon>
        <taxon>Morganellaceae</taxon>
        <taxon>Morganella</taxon>
    </lineage>
</organism>
<dbReference type="OrthoDB" id="6466461at2"/>
<proteinExistence type="predicted"/>
<dbReference type="EMBL" id="LZEY01000012">
    <property type="protein sequence ID" value="OBU11149.1"/>
    <property type="molecule type" value="Genomic_DNA"/>
</dbReference>
<reference evidence="2" key="1">
    <citation type="submission" date="2016-06" db="EMBL/GenBank/DDBJ databases">
        <authorList>
            <person name="Butler K."/>
        </authorList>
    </citation>
    <scope>NUCLEOTIDE SEQUENCE [LARGE SCALE GENOMIC DNA]</scope>
    <source>
        <strain evidence="2">GCSL-Mp20</strain>
    </source>
</reference>
<evidence type="ECO:0000313" key="1">
    <source>
        <dbReference type="EMBL" id="OBU11149.1"/>
    </source>
</evidence>
<gene>
    <name evidence="1" type="ORF">AYY18_04270</name>
</gene>
<comment type="caution">
    <text evidence="1">The sequence shown here is derived from an EMBL/GenBank/DDBJ whole genome shotgun (WGS) entry which is preliminary data.</text>
</comment>